<dbReference type="Pfam" id="PF26138">
    <property type="entry name" value="DUF8040"/>
    <property type="match status" value="1"/>
</dbReference>
<gene>
    <name evidence="2" type="ORF">g.127594</name>
</gene>
<evidence type="ECO:0000259" key="1">
    <source>
        <dbReference type="Pfam" id="PF26138"/>
    </source>
</evidence>
<dbReference type="AlphaFoldDB" id="A0A1D1XGE2"/>
<feature type="domain" description="DUF8040" evidence="1">
    <location>
        <begin position="98"/>
        <end position="158"/>
    </location>
</feature>
<dbReference type="InterPro" id="IPR058353">
    <property type="entry name" value="DUF8040"/>
</dbReference>
<sequence length="158" mass="18191">MCNADCGGYHYLFELFYINDDIAVLSFFSLLSYVYLNVPHLVTSMFVGVMDPLRANIAEEEFVMSGLIGALGMHLHQHVEQAHEGQVDRRPRIQQMYTASMSGHQWIHEMLSGHVDRSYRVFRLHPAMFIKIRDILISTNRIKDSRGLSANEQLAMFL</sequence>
<organism evidence="2">
    <name type="scientific">Anthurium amnicola</name>
    <dbReference type="NCBI Taxonomy" id="1678845"/>
    <lineage>
        <taxon>Eukaryota</taxon>
        <taxon>Viridiplantae</taxon>
        <taxon>Streptophyta</taxon>
        <taxon>Embryophyta</taxon>
        <taxon>Tracheophyta</taxon>
        <taxon>Spermatophyta</taxon>
        <taxon>Magnoliopsida</taxon>
        <taxon>Liliopsida</taxon>
        <taxon>Araceae</taxon>
        <taxon>Pothoideae</taxon>
        <taxon>Potheae</taxon>
        <taxon>Anthurium</taxon>
    </lineage>
</organism>
<name>A0A1D1XGE2_9ARAE</name>
<proteinExistence type="predicted"/>
<evidence type="ECO:0000313" key="2">
    <source>
        <dbReference type="EMBL" id="JAT41465.1"/>
    </source>
</evidence>
<dbReference type="EMBL" id="GDJX01026471">
    <property type="protein sequence ID" value="JAT41465.1"/>
    <property type="molecule type" value="Transcribed_RNA"/>
</dbReference>
<feature type="non-terminal residue" evidence="2">
    <location>
        <position position="158"/>
    </location>
</feature>
<accession>A0A1D1XGE2</accession>
<protein>
    <recommendedName>
        <fullName evidence="1">DUF8040 domain-containing protein</fullName>
    </recommendedName>
</protein>
<reference evidence="2" key="1">
    <citation type="submission" date="2015-07" db="EMBL/GenBank/DDBJ databases">
        <title>Transcriptome Assembly of Anthurium amnicola.</title>
        <authorList>
            <person name="Suzuki J."/>
        </authorList>
    </citation>
    <scope>NUCLEOTIDE SEQUENCE</scope>
</reference>